<gene>
    <name evidence="2" type="ORF">Syun_016267</name>
</gene>
<dbReference type="InterPro" id="IPR056715">
    <property type="entry name" value="DUF7813"/>
</dbReference>
<organism evidence="2 3">
    <name type="scientific">Stephania yunnanensis</name>
    <dbReference type="NCBI Taxonomy" id="152371"/>
    <lineage>
        <taxon>Eukaryota</taxon>
        <taxon>Viridiplantae</taxon>
        <taxon>Streptophyta</taxon>
        <taxon>Embryophyta</taxon>
        <taxon>Tracheophyta</taxon>
        <taxon>Spermatophyta</taxon>
        <taxon>Magnoliopsida</taxon>
        <taxon>Ranunculales</taxon>
        <taxon>Menispermaceae</taxon>
        <taxon>Menispermoideae</taxon>
        <taxon>Cissampelideae</taxon>
        <taxon>Stephania</taxon>
    </lineage>
</organism>
<sequence>MRLGKEQSLVRTVWAGSRLGFRRLSGFILMRWAVRDAMTQLLGLCFFGDIEDQHSFFKLFVVLKLMPFSVNAPWVRGYESQVSRFLFAWFVSDTVVALVYAVDAWVAIMDTRSGWEIVKEGFYLVTTMLNQAIQLKCFEAILSGSFVRWVLAMIFGNVFAAIFQSVVEVYFMVVWLTYYFAARSKDVDSEGRGFGVRDLQDFVDGLR</sequence>
<protein>
    <submittedName>
        <fullName evidence="2">Uncharacterized protein</fullName>
    </submittedName>
</protein>
<evidence type="ECO:0000313" key="2">
    <source>
        <dbReference type="EMBL" id="KAK9127470.1"/>
    </source>
</evidence>
<proteinExistence type="predicted"/>
<keyword evidence="1" id="KW-0472">Membrane</keyword>
<keyword evidence="1" id="KW-0812">Transmembrane</keyword>
<dbReference type="AlphaFoldDB" id="A0AAP0J6B5"/>
<feature type="transmembrane region" description="Helical" evidence="1">
    <location>
        <begin position="86"/>
        <end position="108"/>
    </location>
</feature>
<reference evidence="2 3" key="1">
    <citation type="submission" date="2024-01" db="EMBL/GenBank/DDBJ databases">
        <title>Genome assemblies of Stephania.</title>
        <authorList>
            <person name="Yang L."/>
        </authorList>
    </citation>
    <scope>NUCLEOTIDE SEQUENCE [LARGE SCALE GENOMIC DNA]</scope>
    <source>
        <strain evidence="2">YNDBR</strain>
        <tissue evidence="2">Leaf</tissue>
    </source>
</reference>
<accession>A0AAP0J6B5</accession>
<dbReference type="Pfam" id="PF25105">
    <property type="entry name" value="DUF7813"/>
    <property type="match status" value="1"/>
</dbReference>
<keyword evidence="3" id="KW-1185">Reference proteome</keyword>
<evidence type="ECO:0000313" key="3">
    <source>
        <dbReference type="Proteomes" id="UP001420932"/>
    </source>
</evidence>
<dbReference type="PANTHER" id="PTHR36353:SF1">
    <property type="entry name" value="TRANSMEMBRANE PROTEIN"/>
    <property type="match status" value="1"/>
</dbReference>
<dbReference type="PANTHER" id="PTHR36353">
    <property type="entry name" value="TRANSMEMBRANE PROTEIN"/>
    <property type="match status" value="1"/>
</dbReference>
<dbReference type="EMBL" id="JBBNAF010000007">
    <property type="protein sequence ID" value="KAK9127470.1"/>
    <property type="molecule type" value="Genomic_DNA"/>
</dbReference>
<evidence type="ECO:0000256" key="1">
    <source>
        <dbReference type="SAM" id="Phobius"/>
    </source>
</evidence>
<name>A0AAP0J6B5_9MAGN</name>
<feature type="transmembrane region" description="Helical" evidence="1">
    <location>
        <begin position="149"/>
        <end position="176"/>
    </location>
</feature>
<comment type="caution">
    <text evidence="2">The sequence shown here is derived from an EMBL/GenBank/DDBJ whole genome shotgun (WGS) entry which is preliminary data.</text>
</comment>
<keyword evidence="1" id="KW-1133">Transmembrane helix</keyword>
<dbReference type="Proteomes" id="UP001420932">
    <property type="component" value="Unassembled WGS sequence"/>
</dbReference>